<evidence type="ECO:0000256" key="2">
    <source>
        <dbReference type="SAM" id="SignalP"/>
    </source>
</evidence>
<comment type="caution">
    <text evidence="3">The sequence shown here is derived from an EMBL/GenBank/DDBJ whole genome shotgun (WGS) entry which is preliminary data.</text>
</comment>
<evidence type="ECO:0000313" key="4">
    <source>
        <dbReference type="Proteomes" id="UP001215280"/>
    </source>
</evidence>
<feature type="chain" id="PRO_5042007595" description="Secreted protein" evidence="2">
    <location>
        <begin position="19"/>
        <end position="279"/>
    </location>
</feature>
<gene>
    <name evidence="3" type="ORF">DFH07DRAFT_1025882</name>
</gene>
<dbReference type="PANTHER" id="PTHR41814">
    <property type="entry name" value="EXPRESSED PROTEIN"/>
    <property type="match status" value="1"/>
</dbReference>
<name>A0AAD7K9Y0_9AGAR</name>
<dbReference type="InterPro" id="IPR008928">
    <property type="entry name" value="6-hairpin_glycosidase_sf"/>
</dbReference>
<proteinExistence type="predicted"/>
<accession>A0AAD7K9Y0</accession>
<keyword evidence="4" id="KW-1185">Reference proteome</keyword>
<organism evidence="3 4">
    <name type="scientific">Mycena maculata</name>
    <dbReference type="NCBI Taxonomy" id="230809"/>
    <lineage>
        <taxon>Eukaryota</taxon>
        <taxon>Fungi</taxon>
        <taxon>Dikarya</taxon>
        <taxon>Basidiomycota</taxon>
        <taxon>Agaricomycotina</taxon>
        <taxon>Agaricomycetes</taxon>
        <taxon>Agaricomycetidae</taxon>
        <taxon>Agaricales</taxon>
        <taxon>Marasmiineae</taxon>
        <taxon>Mycenaceae</taxon>
        <taxon>Mycena</taxon>
    </lineage>
</organism>
<dbReference type="InterPro" id="IPR010905">
    <property type="entry name" value="Glyco_hydro_88"/>
</dbReference>
<dbReference type="Proteomes" id="UP001215280">
    <property type="component" value="Unassembled WGS sequence"/>
</dbReference>
<dbReference type="GO" id="GO:0005975">
    <property type="term" value="P:carbohydrate metabolic process"/>
    <property type="evidence" value="ECO:0007669"/>
    <property type="project" value="InterPro"/>
</dbReference>
<dbReference type="PANTHER" id="PTHR41814:SF1">
    <property type="entry name" value="CELLULASE"/>
    <property type="match status" value="1"/>
</dbReference>
<keyword evidence="1" id="KW-0378">Hydrolase</keyword>
<dbReference type="EMBL" id="JARJLG010000006">
    <property type="protein sequence ID" value="KAJ7780081.1"/>
    <property type="molecule type" value="Genomic_DNA"/>
</dbReference>
<dbReference type="AlphaFoldDB" id="A0AAD7K9Y0"/>
<evidence type="ECO:0008006" key="5">
    <source>
        <dbReference type="Google" id="ProtNLM"/>
    </source>
</evidence>
<reference evidence="3" key="1">
    <citation type="submission" date="2023-03" db="EMBL/GenBank/DDBJ databases">
        <title>Massive genome expansion in bonnet fungi (Mycena s.s.) driven by repeated elements and novel gene families across ecological guilds.</title>
        <authorList>
            <consortium name="Lawrence Berkeley National Laboratory"/>
            <person name="Harder C.B."/>
            <person name="Miyauchi S."/>
            <person name="Viragh M."/>
            <person name="Kuo A."/>
            <person name="Thoen E."/>
            <person name="Andreopoulos B."/>
            <person name="Lu D."/>
            <person name="Skrede I."/>
            <person name="Drula E."/>
            <person name="Henrissat B."/>
            <person name="Morin E."/>
            <person name="Kohler A."/>
            <person name="Barry K."/>
            <person name="LaButti K."/>
            <person name="Morin E."/>
            <person name="Salamov A."/>
            <person name="Lipzen A."/>
            <person name="Mereny Z."/>
            <person name="Hegedus B."/>
            <person name="Baldrian P."/>
            <person name="Stursova M."/>
            <person name="Weitz H."/>
            <person name="Taylor A."/>
            <person name="Grigoriev I.V."/>
            <person name="Nagy L.G."/>
            <person name="Martin F."/>
            <person name="Kauserud H."/>
        </authorList>
    </citation>
    <scope>NUCLEOTIDE SEQUENCE</scope>
    <source>
        <strain evidence="3">CBHHK188m</strain>
    </source>
</reference>
<dbReference type="Gene3D" id="1.50.10.10">
    <property type="match status" value="1"/>
</dbReference>
<dbReference type="GO" id="GO:0016787">
    <property type="term" value="F:hydrolase activity"/>
    <property type="evidence" value="ECO:0007669"/>
    <property type="project" value="UniProtKB-KW"/>
</dbReference>
<feature type="signal peptide" evidence="2">
    <location>
        <begin position="1"/>
        <end position="18"/>
    </location>
</feature>
<dbReference type="Pfam" id="PF07470">
    <property type="entry name" value="Glyco_hydro_88"/>
    <property type="match status" value="1"/>
</dbReference>
<keyword evidence="2" id="KW-0732">Signal</keyword>
<evidence type="ECO:0000313" key="3">
    <source>
        <dbReference type="EMBL" id="KAJ7780081.1"/>
    </source>
</evidence>
<protein>
    <recommendedName>
        <fullName evidence="5">Secreted protein</fullName>
    </recommendedName>
</protein>
<dbReference type="SUPFAM" id="SSF48208">
    <property type="entry name" value="Six-hairpin glycosidases"/>
    <property type="match status" value="1"/>
</dbReference>
<evidence type="ECO:0000256" key="1">
    <source>
        <dbReference type="ARBA" id="ARBA00022801"/>
    </source>
</evidence>
<dbReference type="InterPro" id="IPR012341">
    <property type="entry name" value="6hp_glycosidase-like_sf"/>
</dbReference>
<sequence length="279" mass="29724">MSTLKLLLNLVFIGSMTMAPHTTSPFIPGFDISAVTANAQSLPTHSWEWGTAAEALLKMNSPLLSVFGSNPFPVLAIPPTKMDFLLNSAPRWSNGTIPQREDVPELWGDFMYMAPPFIAYFAADSNNASLLEIAYLQCGLYREVLLFNSNASTPSPTGTSPTNGLWQHIFGPQSMESGLWSTGNGWAAAGMARVLATSWQANATADLTGGDGHGFGEISGSSLLAAVAYRMVVLAPTAFPAATGEPPITNTAIPAVNPLGPEGNNFVVLMYAAWRLRSR</sequence>